<evidence type="ECO:0000256" key="3">
    <source>
        <dbReference type="ARBA" id="ARBA00022723"/>
    </source>
</evidence>
<evidence type="ECO:0000256" key="7">
    <source>
        <dbReference type="ARBA" id="ARBA00022806"/>
    </source>
</evidence>
<dbReference type="InterPro" id="IPR010614">
    <property type="entry name" value="RAD3-like_helicase_DEAD"/>
</dbReference>
<keyword evidence="9 16" id="KW-0408">Iron</keyword>
<dbReference type="GO" id="GO:0008270">
    <property type="term" value="F:zinc ion binding"/>
    <property type="evidence" value="ECO:0007669"/>
    <property type="project" value="UniProtKB-KW"/>
</dbReference>
<keyword evidence="12 16" id="KW-0234">DNA repair</keyword>
<comment type="caution">
    <text evidence="16">Lacks conserved residue(s) required for the propagation of feature annotation.</text>
</comment>
<dbReference type="PROSITE" id="PS51193">
    <property type="entry name" value="HELICASE_ATP_BIND_2"/>
    <property type="match status" value="1"/>
</dbReference>
<dbReference type="CDD" id="cd20384">
    <property type="entry name" value="Tudor_ZGPAT"/>
    <property type="match status" value="1"/>
</dbReference>
<feature type="compositionally biased region" description="Basic and acidic residues" evidence="18">
    <location>
        <begin position="1625"/>
        <end position="1641"/>
    </location>
</feature>
<feature type="compositionally biased region" description="Basic and acidic residues" evidence="18">
    <location>
        <begin position="991"/>
        <end position="1002"/>
    </location>
</feature>
<keyword evidence="3 16" id="KW-0479">Metal-binding</keyword>
<dbReference type="CDD" id="cd13932">
    <property type="entry name" value="HN_RTEL1"/>
    <property type="match status" value="1"/>
</dbReference>
<dbReference type="EC" id="5.6.2.-" evidence="16"/>
<feature type="region of interest" description="Disordered" evidence="18">
    <location>
        <begin position="1233"/>
        <end position="1253"/>
    </location>
</feature>
<dbReference type="SUPFAM" id="SSF52540">
    <property type="entry name" value="P-loop containing nucleoside triphosphate hydrolases"/>
    <property type="match status" value="2"/>
</dbReference>
<keyword evidence="17" id="KW-0863">Zinc-finger</keyword>
<comment type="similarity">
    <text evidence="16">Belongs to the helicase family. RAD3/XPD subfamily.</text>
</comment>
<feature type="region of interest" description="Disordered" evidence="18">
    <location>
        <begin position="759"/>
        <end position="779"/>
    </location>
</feature>
<comment type="catalytic activity">
    <reaction evidence="15 16">
        <text>ATP + H2O = ADP + phosphate + H(+)</text>
        <dbReference type="Rhea" id="RHEA:13065"/>
        <dbReference type="ChEBI" id="CHEBI:15377"/>
        <dbReference type="ChEBI" id="CHEBI:15378"/>
        <dbReference type="ChEBI" id="CHEBI:30616"/>
        <dbReference type="ChEBI" id="CHEBI:43474"/>
        <dbReference type="ChEBI" id="CHEBI:456216"/>
    </reaction>
</comment>
<evidence type="ECO:0000259" key="20">
    <source>
        <dbReference type="PROSITE" id="PS50174"/>
    </source>
</evidence>
<dbReference type="GO" id="GO:0005524">
    <property type="term" value="F:ATP binding"/>
    <property type="evidence" value="ECO:0007669"/>
    <property type="project" value="UniProtKB-UniRule"/>
</dbReference>
<dbReference type="GO" id="GO:0003678">
    <property type="term" value="F:DNA helicase activity"/>
    <property type="evidence" value="ECO:0007669"/>
    <property type="project" value="UniProtKB-UniRule"/>
</dbReference>
<feature type="region of interest" description="Disordered" evidence="18">
    <location>
        <begin position="1622"/>
        <end position="1641"/>
    </location>
</feature>
<dbReference type="PROSITE" id="PS50174">
    <property type="entry name" value="G_PATCH"/>
    <property type="match status" value="1"/>
</dbReference>
<reference evidence="22 23" key="1">
    <citation type="submission" date="2018-10" db="EMBL/GenBank/DDBJ databases">
        <title>Genome assembly for a Yunnan-Guizhou Plateau 3E fish, Anabarilius grahami (Regan), and its evolutionary and genetic applications.</title>
        <authorList>
            <person name="Jiang W."/>
        </authorList>
    </citation>
    <scope>NUCLEOTIDE SEQUENCE [LARGE SCALE GENOMIC DNA]</scope>
    <source>
        <strain evidence="22">AG-KIZ</strain>
        <tissue evidence="22">Muscle</tissue>
    </source>
</reference>
<dbReference type="Pfam" id="PF06733">
    <property type="entry name" value="DEAD_2"/>
    <property type="match status" value="1"/>
</dbReference>
<dbReference type="GO" id="GO:0006281">
    <property type="term" value="P:DNA repair"/>
    <property type="evidence" value="ECO:0007669"/>
    <property type="project" value="UniProtKB-UniRule"/>
</dbReference>
<dbReference type="PROSITE" id="PS50103">
    <property type="entry name" value="ZF_C3H1"/>
    <property type="match status" value="1"/>
</dbReference>
<evidence type="ECO:0000256" key="2">
    <source>
        <dbReference type="ARBA" id="ARBA00022485"/>
    </source>
</evidence>
<feature type="region of interest" description="Disordered" evidence="18">
    <location>
        <begin position="1499"/>
        <end position="1552"/>
    </location>
</feature>
<dbReference type="FunFam" id="3.40.50.300:FF:000431">
    <property type="entry name" value="Regulator of telomere elongation helicase 1"/>
    <property type="match status" value="1"/>
</dbReference>
<feature type="zinc finger region" description="C3H1-type" evidence="17">
    <location>
        <begin position="1298"/>
        <end position="1325"/>
    </location>
</feature>
<feature type="domain" description="C3H1-type" evidence="19">
    <location>
        <begin position="1298"/>
        <end position="1325"/>
    </location>
</feature>
<dbReference type="GO" id="GO:0003677">
    <property type="term" value="F:DNA binding"/>
    <property type="evidence" value="ECO:0007669"/>
    <property type="project" value="UniProtKB-UniRule"/>
</dbReference>
<evidence type="ECO:0000256" key="1">
    <source>
        <dbReference type="ARBA" id="ARBA00004123"/>
    </source>
</evidence>
<dbReference type="Gene3D" id="2.30.30.1190">
    <property type="match status" value="1"/>
</dbReference>
<dbReference type="InterPro" id="IPR027417">
    <property type="entry name" value="P-loop_NTPase"/>
</dbReference>
<dbReference type="SMART" id="SM00443">
    <property type="entry name" value="G_patch"/>
    <property type="match status" value="1"/>
</dbReference>
<dbReference type="FunFam" id="3.40.50.300:FF:000691">
    <property type="entry name" value="Regulator of telomere elongation helicase 1"/>
    <property type="match status" value="1"/>
</dbReference>
<feature type="domain" description="Helicase ATP-binding" evidence="21">
    <location>
        <begin position="7"/>
        <end position="303"/>
    </location>
</feature>
<feature type="binding site" evidence="16">
    <location>
        <position position="163"/>
    </location>
    <ligand>
        <name>[4Fe-4S] cluster</name>
        <dbReference type="ChEBI" id="CHEBI:49883"/>
    </ligand>
</feature>
<dbReference type="InterPro" id="IPR049909">
    <property type="entry name" value="Rtel1_HHD"/>
</dbReference>
<dbReference type="Pfam" id="PF01585">
    <property type="entry name" value="G-patch"/>
    <property type="match status" value="1"/>
</dbReference>
<keyword evidence="17" id="KW-0862">Zinc</keyword>
<dbReference type="Gene3D" id="3.40.50.300">
    <property type="entry name" value="P-loop containing nucleotide triphosphate hydrolases"/>
    <property type="match status" value="2"/>
</dbReference>
<keyword evidence="6 16" id="KW-0378">Hydrolase</keyword>
<evidence type="ECO:0000256" key="15">
    <source>
        <dbReference type="ARBA" id="ARBA00049360"/>
    </source>
</evidence>
<dbReference type="InterPro" id="IPR013020">
    <property type="entry name" value="Rad3/Chl1-like"/>
</dbReference>
<evidence type="ECO:0000256" key="14">
    <source>
        <dbReference type="ARBA" id="ARBA00023242"/>
    </source>
</evidence>
<keyword evidence="2 16" id="KW-0004">4Fe-4S</keyword>
<gene>
    <name evidence="16" type="primary">RTEL1</name>
    <name evidence="22" type="ORF">DPX16_16123</name>
</gene>
<dbReference type="InterPro" id="IPR030845">
    <property type="entry name" value="RTEL1"/>
</dbReference>
<dbReference type="GO" id="GO:0010569">
    <property type="term" value="P:regulation of double-strand break repair via homologous recombination"/>
    <property type="evidence" value="ECO:0007669"/>
    <property type="project" value="UniProtKB-UniRule"/>
</dbReference>
<accession>A0A3N0YPD7</accession>
<sequence>MPHIKLRGVTVDFPFTPYPCQEDYMSKVIECLQNKVNGVLESPTGTGKTLCLLCSALGWRENFKDTISARKIAERMGGAELFPDRPMSSWGTAATDGDTPTYYTDIPKIIYASRTHSQLTQVINELKNTSYRPKICVLGSREQLCINQEVMRHESNHIKVHMCRAKVSSRSCVFYNNVDEKSTDKEIINSILDVEDLVKTGKKQRVCPYYLSRSLKQHADVIFMPYNYLLDPKSRRAHNIELKGAVVIFDEAHNVEKMCEESTSFDLTPYDLISAIEAVDRLLREQASDINKADSAEDFNVESLNSGLKLDITTIAKIKQILMDLESSINGFEMPANNQGITKPGSFIYELFQTANVNFETKNAIVEAIEQITGYLAGRPGVFLNTSGLQKVADIIQLVFGAEPTEGSKKSQMGNSMKEFKVHIHPDTNNFKKKQMTDVWASSSTKKQGNVLSFWCFSPGFSMQELLGQGVRSIILTSGTLSPLSSFTCEMQIPFPVSLENPHVIQRDQIFVSIIEKGPDGVQLSTAFDRRFVPENMSSMGNTLVNLTRVVPHGLLVFFPSYPVMDKTLEFWRANGHADRIENVKPMFVETRGKGTFTEVIDGYYDKVNDPNSSGGSFFAVCRGKASEGLDFADTYGRGVVITGLPFPPRMDPRVVLKMQYLDEMCRKKISGVKYLSGQEWYRQQASRAVNQAIGRVIRHKEDYGAIFLCDHRFRGTEARNQLPSWVRPYVKIYDNFGTMVRDVAHFFRTAQKTRPVPVRKGKAECSKNQADTKPLNTGSSCPAKSVWLSDTSQKAKMLDSHVPSLKRRKLDSEELSGRDGAARLCIQYEMEMTSKRKPVSLLDALDDTTNKGGREDTMVGEERASRLSTLSLQHDKRLDDESRGGKRKIKVVQERKTVASCTAKTGKAFMIELRRCLSHENFKLIMEALQSYKTTDDLSNLLANVAEPLIQDHNTHSLLRGLYQFIRPHHKKEFDERCLELTGEGCGYKEEHSLSREEREALGQNSVKAEMSPVSPSNEQLNSSRQLNQGGPHLGTVELNGGDGKIGVNVRNEDQKPQTSIKEGLSCSSLLSDIKQAIGAEKTRQMFLALQAYKTSNNYEQMVSTVVYLCSFDHSTGSSSFYHSEPLSCKRLILTMDESSLEEAIKTYSAQLQQVEVALSAGLGSAEQADLLKLKEDLQQLIELTESSLLSVRKSQLLASLEEPSTNQNPTSVTQETALDDEFAAFNAELSGSSAEVKQNTEPEEEEEDYPLSGTKVCAPYRTSWGTLEYHNAMVVCPEEPEGEEAQVRVLYLHPTNKSMKPCGFYLEGKCRFMDNCRFSHGEVVCVSELRDFLEADISNMESGSACLAKHEDGIWYPARISEIEGGFYTVKFDSLLLKEAVLEADGIIPPLRQDDGSSSSSSDSEDDTDQCDAGYAKVLSSMEEDMAQVNSAEFCGWEAHTRGIGSKLLLKMGYELGKGLGKTLSGRVEPVQAVVLPKGRSLDICAELTQRKTAAAIAKNNPASRKPKAKQKKRKASASTRHNVFDFLNSKLGDGAQPASHSSSSSVTGAEAYRGGKSIKRSLNVRLFQATEKVTQVEREIQQLTKSLSKRNGRDATVVSRIEEKLSASRKLLEQLKAQEQSIQREQKKADTHKKMTEF</sequence>
<dbReference type="GO" id="GO:0070182">
    <property type="term" value="F:DNA polymerase binding"/>
    <property type="evidence" value="ECO:0007669"/>
    <property type="project" value="TreeGrafter"/>
</dbReference>
<dbReference type="CDD" id="cd18788">
    <property type="entry name" value="SF2_C_XPD"/>
    <property type="match status" value="1"/>
</dbReference>
<feature type="binding site" evidence="16">
    <location>
        <position position="145"/>
    </location>
    <ligand>
        <name>[4Fe-4S] cluster</name>
        <dbReference type="ChEBI" id="CHEBI:49883"/>
    </ligand>
</feature>
<comment type="function">
    <text evidence="16">A probable ATP-dependent DNA helicase implicated in telomere-length regulation, DNA repair and the maintenance of genomic stability. Acts as an anti-recombinase to counteract toxic recombination and limit crossover during meiosis. Regulates meiotic recombination and crossover homeostasis by physically dissociating strand invasion events and thereby promotes noncrossover repair by meiotic synthesis dependent strand annealing (SDSA) as well as disassembly of D loop recombination intermediates. Also disassembles T loops and prevents telomere fragility by counteracting telomeric G4-DNA structures, which together ensure the dynamics and stability of the telomere.</text>
</comment>
<evidence type="ECO:0000313" key="23">
    <source>
        <dbReference type="Proteomes" id="UP000281406"/>
    </source>
</evidence>
<dbReference type="InterPro" id="IPR000467">
    <property type="entry name" value="G_patch_dom"/>
</dbReference>
<dbReference type="EMBL" id="RJVU01035287">
    <property type="protein sequence ID" value="ROL47751.1"/>
    <property type="molecule type" value="Genomic_DNA"/>
</dbReference>
<evidence type="ECO:0000256" key="11">
    <source>
        <dbReference type="ARBA" id="ARBA00023125"/>
    </source>
</evidence>
<proteinExistence type="inferred from homology"/>
<evidence type="ECO:0000256" key="8">
    <source>
        <dbReference type="ARBA" id="ARBA00022840"/>
    </source>
</evidence>
<evidence type="ECO:0000256" key="9">
    <source>
        <dbReference type="ARBA" id="ARBA00023004"/>
    </source>
</evidence>
<dbReference type="GO" id="GO:0005634">
    <property type="term" value="C:nucleus"/>
    <property type="evidence" value="ECO:0007669"/>
    <property type="project" value="UniProtKB-SubCell"/>
</dbReference>
<evidence type="ECO:0000256" key="13">
    <source>
        <dbReference type="ARBA" id="ARBA00023235"/>
    </source>
</evidence>
<dbReference type="InterPro" id="IPR006554">
    <property type="entry name" value="Helicase-like_DEXD_c2"/>
</dbReference>
<dbReference type="GO" id="GO:0006260">
    <property type="term" value="P:DNA replication"/>
    <property type="evidence" value="ECO:0007669"/>
    <property type="project" value="InterPro"/>
</dbReference>
<dbReference type="GO" id="GO:0045910">
    <property type="term" value="P:negative regulation of DNA recombination"/>
    <property type="evidence" value="ECO:0007669"/>
    <property type="project" value="TreeGrafter"/>
</dbReference>
<evidence type="ECO:0000256" key="12">
    <source>
        <dbReference type="ARBA" id="ARBA00023204"/>
    </source>
</evidence>
<dbReference type="GO" id="GO:0016887">
    <property type="term" value="F:ATP hydrolysis activity"/>
    <property type="evidence" value="ECO:0007669"/>
    <property type="project" value="RHEA"/>
</dbReference>
<dbReference type="Pfam" id="PF13307">
    <property type="entry name" value="Helicase_C_2"/>
    <property type="match status" value="1"/>
</dbReference>
<feature type="compositionally biased region" description="Basic residues" evidence="18">
    <location>
        <begin position="1507"/>
        <end position="1518"/>
    </location>
</feature>
<keyword evidence="5 16" id="KW-0227">DNA damage</keyword>
<dbReference type="Pfam" id="PF23109">
    <property type="entry name" value="ARCH_RTEL1"/>
    <property type="match status" value="1"/>
</dbReference>
<protein>
    <recommendedName>
        <fullName evidence="16">Regulator of telomere elongation helicase 1</fullName>
        <ecNumber evidence="16">5.6.2.-</ecNumber>
    </recommendedName>
</protein>
<feature type="region of interest" description="Disordered" evidence="18">
    <location>
        <begin position="991"/>
        <end position="1044"/>
    </location>
</feature>
<keyword evidence="4 16" id="KW-0547">Nucleotide-binding</keyword>
<feature type="binding site" evidence="16">
    <location>
        <position position="207"/>
    </location>
    <ligand>
        <name>[4Fe-4S] cluster</name>
        <dbReference type="ChEBI" id="CHEBI:49883"/>
    </ligand>
</feature>
<dbReference type="SUPFAM" id="SSF63748">
    <property type="entry name" value="Tudor/PWWP/MBT"/>
    <property type="match status" value="1"/>
</dbReference>
<dbReference type="GO" id="GO:1904430">
    <property type="term" value="P:negative regulation of t-circle formation"/>
    <property type="evidence" value="ECO:0007669"/>
    <property type="project" value="TreeGrafter"/>
</dbReference>
<feature type="domain" description="G-patch" evidence="20">
    <location>
        <begin position="1443"/>
        <end position="1489"/>
    </location>
</feature>
<evidence type="ECO:0000313" key="22">
    <source>
        <dbReference type="EMBL" id="ROL47751.1"/>
    </source>
</evidence>
<feature type="binding site" evidence="16">
    <location>
        <position position="172"/>
    </location>
    <ligand>
        <name>[4Fe-4S] cluster</name>
        <dbReference type="ChEBI" id="CHEBI:49883"/>
    </ligand>
</feature>
<feature type="region of interest" description="Disordered" evidence="18">
    <location>
        <begin position="1391"/>
        <end position="1413"/>
    </location>
</feature>
<evidence type="ECO:0000259" key="21">
    <source>
        <dbReference type="PROSITE" id="PS51193"/>
    </source>
</evidence>
<dbReference type="GO" id="GO:0090657">
    <property type="term" value="P:telomeric loop disassembly"/>
    <property type="evidence" value="ECO:0007669"/>
    <property type="project" value="TreeGrafter"/>
</dbReference>
<evidence type="ECO:0000256" key="16">
    <source>
        <dbReference type="HAMAP-Rule" id="MF_03065"/>
    </source>
</evidence>
<organism evidence="22 23">
    <name type="scientific">Anabarilius grahami</name>
    <name type="common">Kanglang fish</name>
    <name type="synonym">Barilius grahami</name>
    <dbReference type="NCBI Taxonomy" id="495550"/>
    <lineage>
        <taxon>Eukaryota</taxon>
        <taxon>Metazoa</taxon>
        <taxon>Chordata</taxon>
        <taxon>Craniata</taxon>
        <taxon>Vertebrata</taxon>
        <taxon>Euteleostomi</taxon>
        <taxon>Actinopterygii</taxon>
        <taxon>Neopterygii</taxon>
        <taxon>Teleostei</taxon>
        <taxon>Ostariophysi</taxon>
        <taxon>Cypriniformes</taxon>
        <taxon>Xenocyprididae</taxon>
        <taxon>Xenocypridinae</taxon>
        <taxon>Xenocypridinae incertae sedis</taxon>
        <taxon>Anabarilius</taxon>
    </lineage>
</organism>
<keyword evidence="10 16" id="KW-0411">Iron-sulfur</keyword>
<comment type="caution">
    <text evidence="22">The sequence shown here is derived from an EMBL/GenBank/DDBJ whole genome shotgun (WGS) entry which is preliminary data.</text>
</comment>
<dbReference type="InterPro" id="IPR045028">
    <property type="entry name" value="DinG/Rad3-like"/>
</dbReference>
<dbReference type="PANTHER" id="PTHR11472:SF34">
    <property type="entry name" value="REGULATOR OF TELOMERE ELONGATION HELICASE 1"/>
    <property type="match status" value="1"/>
</dbReference>
<keyword evidence="14 16" id="KW-0539">Nucleus</keyword>
<feature type="compositionally biased region" description="Polar residues" evidence="18">
    <location>
        <begin position="1015"/>
        <end position="1030"/>
    </location>
</feature>
<evidence type="ECO:0000256" key="5">
    <source>
        <dbReference type="ARBA" id="ARBA00022763"/>
    </source>
</evidence>
<dbReference type="InterPro" id="IPR014013">
    <property type="entry name" value="Helic_SF1/SF2_ATP-bd_DinG/Rad3"/>
</dbReference>
<dbReference type="SMART" id="SM00491">
    <property type="entry name" value="HELICc2"/>
    <property type="match status" value="1"/>
</dbReference>
<dbReference type="PANTHER" id="PTHR11472">
    <property type="entry name" value="DNA REPAIR DEAD HELICASE RAD3/XP-D SUBFAMILY MEMBER"/>
    <property type="match status" value="1"/>
</dbReference>
<evidence type="ECO:0000256" key="17">
    <source>
        <dbReference type="PROSITE-ProRule" id="PRU00723"/>
    </source>
</evidence>
<dbReference type="InterPro" id="IPR057498">
    <property type="entry name" value="Rtel1_ARCH"/>
</dbReference>
<keyword evidence="13 16" id="KW-0413">Isomerase</keyword>
<dbReference type="InterPro" id="IPR000571">
    <property type="entry name" value="Znf_CCCH"/>
</dbReference>
<keyword evidence="23" id="KW-1185">Reference proteome</keyword>
<evidence type="ECO:0000259" key="19">
    <source>
        <dbReference type="PROSITE" id="PS50103"/>
    </source>
</evidence>
<keyword evidence="11 16" id="KW-0238">DNA-binding</keyword>
<dbReference type="SMART" id="SM00488">
    <property type="entry name" value="DEXDc2"/>
    <property type="match status" value="1"/>
</dbReference>
<dbReference type="Pfam" id="PF23116">
    <property type="entry name" value="HHD_RTEL1"/>
    <property type="match status" value="1"/>
</dbReference>
<dbReference type="Gene3D" id="1.20.1160.20">
    <property type="match status" value="1"/>
</dbReference>
<dbReference type="GO" id="GO:0051539">
    <property type="term" value="F:4 iron, 4 sulfur cluster binding"/>
    <property type="evidence" value="ECO:0007669"/>
    <property type="project" value="UniProtKB-UniRule"/>
</dbReference>
<evidence type="ECO:0000256" key="6">
    <source>
        <dbReference type="ARBA" id="ARBA00022801"/>
    </source>
</evidence>
<evidence type="ECO:0000256" key="4">
    <source>
        <dbReference type="ARBA" id="ARBA00022741"/>
    </source>
</evidence>
<dbReference type="SMART" id="SM00356">
    <property type="entry name" value="ZnF_C3H1"/>
    <property type="match status" value="1"/>
</dbReference>
<dbReference type="CDD" id="cd17970">
    <property type="entry name" value="DEAHc_FancJ"/>
    <property type="match status" value="1"/>
</dbReference>
<feature type="compositionally biased region" description="Polar residues" evidence="18">
    <location>
        <begin position="767"/>
        <end position="779"/>
    </location>
</feature>
<comment type="subcellular location">
    <subcellularLocation>
        <location evidence="1 16">Nucleus</location>
    </subcellularLocation>
</comment>
<keyword evidence="7 16" id="KW-0347">Helicase</keyword>
<dbReference type="Proteomes" id="UP000281406">
    <property type="component" value="Unassembled WGS sequence"/>
</dbReference>
<dbReference type="GO" id="GO:0006310">
    <property type="term" value="P:DNA recombination"/>
    <property type="evidence" value="ECO:0007669"/>
    <property type="project" value="InterPro"/>
</dbReference>
<dbReference type="HAMAP" id="MF_03065">
    <property type="entry name" value="RTEL1"/>
    <property type="match status" value="1"/>
</dbReference>
<dbReference type="NCBIfam" id="TIGR00604">
    <property type="entry name" value="rad3"/>
    <property type="match status" value="1"/>
</dbReference>
<dbReference type="OrthoDB" id="19182at2759"/>
<dbReference type="InterPro" id="IPR006555">
    <property type="entry name" value="ATP-dep_Helicase_C"/>
</dbReference>
<evidence type="ECO:0000256" key="10">
    <source>
        <dbReference type="ARBA" id="ARBA00023014"/>
    </source>
</evidence>
<keyword evidence="8 16" id="KW-0067">ATP-binding</keyword>
<evidence type="ECO:0000256" key="18">
    <source>
        <dbReference type="SAM" id="MobiDB-lite"/>
    </source>
</evidence>
<name>A0A3N0YPD7_ANAGA</name>
<dbReference type="Gene3D" id="2.30.30.140">
    <property type="match status" value="1"/>
</dbReference>